<proteinExistence type="predicted"/>
<accession>A0A3P1WXV4</accession>
<name>A0A3P1WXV4_9ACTN</name>
<comment type="caution">
    <text evidence="2">The sequence shown here is derived from an EMBL/GenBank/DDBJ whole genome shotgun (WGS) entry which is preliminary data.</text>
</comment>
<dbReference type="EMBL" id="RQYT01000001">
    <property type="protein sequence ID" value="RRD51389.1"/>
    <property type="molecule type" value="Genomic_DNA"/>
</dbReference>
<dbReference type="InterPro" id="IPR041629">
    <property type="entry name" value="SCP_3"/>
</dbReference>
<dbReference type="Proteomes" id="UP000280935">
    <property type="component" value="Unassembled WGS sequence"/>
</dbReference>
<gene>
    <name evidence="2" type="ORF">EII35_00455</name>
</gene>
<dbReference type="Gene3D" id="3.30.1050.40">
    <property type="match status" value="1"/>
</dbReference>
<dbReference type="RefSeq" id="WP_125226491.1">
    <property type="nucleotide sequence ID" value="NZ_RQYT01000001.1"/>
</dbReference>
<evidence type="ECO:0000259" key="1">
    <source>
        <dbReference type="Pfam" id="PF17844"/>
    </source>
</evidence>
<protein>
    <recommendedName>
        <fullName evidence="1">Bacterial SCP orthologue domain-containing protein</fullName>
    </recommendedName>
</protein>
<feature type="domain" description="Bacterial SCP orthologue" evidence="1">
    <location>
        <begin position="62"/>
        <end position="148"/>
    </location>
</feature>
<dbReference type="OrthoDB" id="8481083at2"/>
<dbReference type="Pfam" id="PF17844">
    <property type="entry name" value="SCP_3"/>
    <property type="match status" value="1"/>
</dbReference>
<evidence type="ECO:0000313" key="3">
    <source>
        <dbReference type="Proteomes" id="UP000280935"/>
    </source>
</evidence>
<organism evidence="2 3">
    <name type="scientific">Arachnia propionica</name>
    <dbReference type="NCBI Taxonomy" id="1750"/>
    <lineage>
        <taxon>Bacteria</taxon>
        <taxon>Bacillati</taxon>
        <taxon>Actinomycetota</taxon>
        <taxon>Actinomycetes</taxon>
        <taxon>Propionibacteriales</taxon>
        <taxon>Propionibacteriaceae</taxon>
        <taxon>Arachnia</taxon>
    </lineage>
</organism>
<sequence length="156" mass="16449">MFRPDPRVVTALEDLARALPEDAATEVEAAIRCALAAKRPDLTDVLLVAARHEPRLGAPLLGAACRAVAARLATLHPGGTVELRVPPFTAVQLGFGDGPRHTRGTPPNVVELDATTLLDLTVGRTTWEAARPNASGVHTHRLAEVFPLPVPSVTAP</sequence>
<dbReference type="AlphaFoldDB" id="A0A3P1WXV4"/>
<reference evidence="2 3" key="1">
    <citation type="submission" date="2018-11" db="EMBL/GenBank/DDBJ databases">
        <title>Genomes From Bacteria Associated with the Canine Oral Cavity: a Test Case for Automated Genome-Based Taxonomic Assignment.</title>
        <authorList>
            <person name="Coil D.A."/>
            <person name="Jospin G."/>
            <person name="Darling A.E."/>
            <person name="Wallis C."/>
            <person name="Davis I.J."/>
            <person name="Harris S."/>
            <person name="Eisen J.A."/>
            <person name="Holcombe L.J."/>
            <person name="O'Flynn C."/>
        </authorList>
    </citation>
    <scope>NUCLEOTIDE SEQUENCE [LARGE SCALE GENOMIC DNA]</scope>
    <source>
        <strain evidence="2 3">OH2822_COT-296</strain>
    </source>
</reference>
<evidence type="ECO:0000313" key="2">
    <source>
        <dbReference type="EMBL" id="RRD51389.1"/>
    </source>
</evidence>